<proteinExistence type="predicted"/>
<keyword evidence="2" id="KW-1185">Reference proteome</keyword>
<dbReference type="Proteomes" id="UP001179952">
    <property type="component" value="Unassembled WGS sequence"/>
</dbReference>
<evidence type="ECO:0000313" key="1">
    <source>
        <dbReference type="EMBL" id="KAK1266649.1"/>
    </source>
</evidence>
<gene>
    <name evidence="1" type="ORF">QJS04_geneDACA015369</name>
</gene>
<dbReference type="EMBL" id="JAUJYN010000007">
    <property type="protein sequence ID" value="KAK1266649.1"/>
    <property type="molecule type" value="Genomic_DNA"/>
</dbReference>
<sequence>MEIEENIAHNCRANGITVLPHIRLTFVKQYPKLIKTLSFLLKSYKPKLKDTNPRSLCFEKIVGVPGKDVQLRWPVFLMSWRRRIGKEDEALFSNGCEDAGLVVEHINSRVFCINPGRLQQDLDGDLDRIRCLIGSATFSAIED</sequence>
<organism evidence="1 2">
    <name type="scientific">Acorus gramineus</name>
    <name type="common">Dwarf sweet flag</name>
    <dbReference type="NCBI Taxonomy" id="55184"/>
    <lineage>
        <taxon>Eukaryota</taxon>
        <taxon>Viridiplantae</taxon>
        <taxon>Streptophyta</taxon>
        <taxon>Embryophyta</taxon>
        <taxon>Tracheophyta</taxon>
        <taxon>Spermatophyta</taxon>
        <taxon>Magnoliopsida</taxon>
        <taxon>Liliopsida</taxon>
        <taxon>Acoraceae</taxon>
        <taxon>Acorus</taxon>
    </lineage>
</organism>
<comment type="caution">
    <text evidence="1">The sequence shown here is derived from an EMBL/GenBank/DDBJ whole genome shotgun (WGS) entry which is preliminary data.</text>
</comment>
<reference evidence="1" key="1">
    <citation type="journal article" date="2023" name="Nat. Commun.">
        <title>Diploid and tetraploid genomes of Acorus and the evolution of monocots.</title>
        <authorList>
            <person name="Ma L."/>
            <person name="Liu K.W."/>
            <person name="Li Z."/>
            <person name="Hsiao Y.Y."/>
            <person name="Qi Y."/>
            <person name="Fu T."/>
            <person name="Tang G.D."/>
            <person name="Zhang D."/>
            <person name="Sun W.H."/>
            <person name="Liu D.K."/>
            <person name="Li Y."/>
            <person name="Chen G.Z."/>
            <person name="Liu X.D."/>
            <person name="Liao X.Y."/>
            <person name="Jiang Y.T."/>
            <person name="Yu X."/>
            <person name="Hao Y."/>
            <person name="Huang J."/>
            <person name="Zhao X.W."/>
            <person name="Ke S."/>
            <person name="Chen Y.Y."/>
            <person name="Wu W.L."/>
            <person name="Hsu J.L."/>
            <person name="Lin Y.F."/>
            <person name="Huang M.D."/>
            <person name="Li C.Y."/>
            <person name="Huang L."/>
            <person name="Wang Z.W."/>
            <person name="Zhao X."/>
            <person name="Zhong W.Y."/>
            <person name="Peng D.H."/>
            <person name="Ahmad S."/>
            <person name="Lan S."/>
            <person name="Zhang J.S."/>
            <person name="Tsai W.C."/>
            <person name="Van de Peer Y."/>
            <person name="Liu Z.J."/>
        </authorList>
    </citation>
    <scope>NUCLEOTIDE SEQUENCE</scope>
    <source>
        <strain evidence="1">SCP</strain>
    </source>
</reference>
<evidence type="ECO:0000313" key="2">
    <source>
        <dbReference type="Proteomes" id="UP001179952"/>
    </source>
</evidence>
<accession>A0AAV9AR30</accession>
<name>A0AAV9AR30_ACOGR</name>
<protein>
    <submittedName>
        <fullName evidence="1">Uncharacterized protein</fullName>
    </submittedName>
</protein>
<dbReference type="AlphaFoldDB" id="A0AAV9AR30"/>
<reference evidence="1" key="2">
    <citation type="submission" date="2023-06" db="EMBL/GenBank/DDBJ databases">
        <authorList>
            <person name="Ma L."/>
            <person name="Liu K.-W."/>
            <person name="Li Z."/>
            <person name="Hsiao Y.-Y."/>
            <person name="Qi Y."/>
            <person name="Fu T."/>
            <person name="Tang G."/>
            <person name="Zhang D."/>
            <person name="Sun W.-H."/>
            <person name="Liu D.-K."/>
            <person name="Li Y."/>
            <person name="Chen G.-Z."/>
            <person name="Liu X.-D."/>
            <person name="Liao X.-Y."/>
            <person name="Jiang Y.-T."/>
            <person name="Yu X."/>
            <person name="Hao Y."/>
            <person name="Huang J."/>
            <person name="Zhao X.-W."/>
            <person name="Ke S."/>
            <person name="Chen Y.-Y."/>
            <person name="Wu W.-L."/>
            <person name="Hsu J.-L."/>
            <person name="Lin Y.-F."/>
            <person name="Huang M.-D."/>
            <person name="Li C.-Y."/>
            <person name="Huang L."/>
            <person name="Wang Z.-W."/>
            <person name="Zhao X."/>
            <person name="Zhong W.-Y."/>
            <person name="Peng D.-H."/>
            <person name="Ahmad S."/>
            <person name="Lan S."/>
            <person name="Zhang J.-S."/>
            <person name="Tsai W.-C."/>
            <person name="Van De Peer Y."/>
            <person name="Liu Z.-J."/>
        </authorList>
    </citation>
    <scope>NUCLEOTIDE SEQUENCE</scope>
    <source>
        <strain evidence="1">SCP</strain>
        <tissue evidence="1">Leaves</tissue>
    </source>
</reference>